<dbReference type="AlphaFoldDB" id="A0A9X9LFL6"/>
<gene>
    <name evidence="1" type="ORF">BN2614_LOCUS2</name>
</gene>
<keyword evidence="2" id="KW-1185">Reference proteome</keyword>
<dbReference type="EMBL" id="CYRY02002355">
    <property type="protein sequence ID" value="VCW67035.1"/>
    <property type="molecule type" value="Genomic_DNA"/>
</dbReference>
<evidence type="ECO:0000313" key="2">
    <source>
        <dbReference type="Proteomes" id="UP000269945"/>
    </source>
</evidence>
<proteinExistence type="predicted"/>
<reference evidence="1 2" key="1">
    <citation type="submission" date="2018-10" db="EMBL/GenBank/DDBJ databases">
        <authorList>
            <person name="Ekblom R."/>
            <person name="Jareborg N."/>
        </authorList>
    </citation>
    <scope>NUCLEOTIDE SEQUENCE [LARGE SCALE GENOMIC DNA]</scope>
    <source>
        <tissue evidence="1">Muscle</tissue>
    </source>
</reference>
<sequence>NWSRCVGFRWEVPTSPHLTTLLCSGSTRPEVWKSASESVMQLVPGHRHSGKIAGPWETVVHSWKIAGPWETVVHSCQHER</sequence>
<accession>A0A9X9LFL6</accession>
<organism evidence="1 2">
    <name type="scientific">Gulo gulo</name>
    <name type="common">Wolverine</name>
    <name type="synonym">Gluton</name>
    <dbReference type="NCBI Taxonomy" id="48420"/>
    <lineage>
        <taxon>Eukaryota</taxon>
        <taxon>Metazoa</taxon>
        <taxon>Chordata</taxon>
        <taxon>Craniata</taxon>
        <taxon>Vertebrata</taxon>
        <taxon>Euteleostomi</taxon>
        <taxon>Mammalia</taxon>
        <taxon>Eutheria</taxon>
        <taxon>Laurasiatheria</taxon>
        <taxon>Carnivora</taxon>
        <taxon>Caniformia</taxon>
        <taxon>Musteloidea</taxon>
        <taxon>Mustelidae</taxon>
        <taxon>Guloninae</taxon>
        <taxon>Gulo</taxon>
    </lineage>
</organism>
<dbReference type="Proteomes" id="UP000269945">
    <property type="component" value="Unassembled WGS sequence"/>
</dbReference>
<name>A0A9X9LFL6_GULGU</name>
<feature type="non-terminal residue" evidence="1">
    <location>
        <position position="1"/>
    </location>
</feature>
<evidence type="ECO:0000313" key="1">
    <source>
        <dbReference type="EMBL" id="VCW67035.1"/>
    </source>
</evidence>
<protein>
    <submittedName>
        <fullName evidence="1">Uncharacterized protein</fullName>
    </submittedName>
</protein>
<comment type="caution">
    <text evidence="1">The sequence shown here is derived from an EMBL/GenBank/DDBJ whole genome shotgun (WGS) entry which is preliminary data.</text>
</comment>